<feature type="chain" id="PRO_5012541102" description="L-tryptophan decarboxylase PsiD-like domain-containing protein" evidence="3">
    <location>
        <begin position="18"/>
        <end position="466"/>
    </location>
</feature>
<evidence type="ECO:0000313" key="6">
    <source>
        <dbReference type="Proteomes" id="UP000037136"/>
    </source>
</evidence>
<dbReference type="PANTHER" id="PTHR10067">
    <property type="entry name" value="PHOSPHATIDYLSERINE DECARBOXYLASE"/>
    <property type="match status" value="1"/>
</dbReference>
<keyword evidence="3" id="KW-0732">Signal</keyword>
<dbReference type="Proteomes" id="UP000037136">
    <property type="component" value="Unassembled WGS sequence"/>
</dbReference>
<feature type="signal peptide" evidence="3">
    <location>
        <begin position="1"/>
        <end position="17"/>
    </location>
</feature>
<keyword evidence="6" id="KW-1185">Reference proteome</keyword>
<name>A0A2A9PP65_OPHUN</name>
<dbReference type="Pfam" id="PF02666">
    <property type="entry name" value="PS_Dcarbxylase"/>
    <property type="match status" value="1"/>
</dbReference>
<dbReference type="STRING" id="268505.A0A2A9PP65"/>
<dbReference type="GO" id="GO:0004609">
    <property type="term" value="F:phosphatidylserine decarboxylase activity"/>
    <property type="evidence" value="ECO:0007669"/>
    <property type="project" value="InterPro"/>
</dbReference>
<dbReference type="PANTHER" id="PTHR10067:SF9">
    <property type="entry name" value="PHOSPHATIDYLSERINE DECARBOXYLASE FAMILY PROTEIN (AFU_ORTHOLOGUE AFUA_7G01730)"/>
    <property type="match status" value="1"/>
</dbReference>
<sequence length="466" mass="51589">MHRLLLGLVGLALLVHAGFEYQFGPEPVTWDSLPRHLQRRRPGAWTEADVEAHTRFVRDVAAKADEQPTQRLIRPVEALKRLIETQSRVYMHFSQMFNQIPWRQPYWLDSAGHEPEIRDYQHMLRMLNHVATTAPTIESAGIPMTNVMTYAMGTTSGHAAFLDPDVNDAMGRILAAWRAYLESPASRNVLNRSTDSGWLGPTTLTALERLGNAPYNTTLRFEELYECDASDEFFGFKSWDVRPVASPEDDNVIVSACEASPYNVAHDVRLRDTFFAKGQPYSVLDMLGHDPLADMFAGGTVYQAFLTPLSYHRWVAPVSGVVRRARLIPGSYFSIPLSMGVGDGNETDIAVDGVVQSQSYFTSMSARAVVMIEADNPAIGLMAFVAVGMTDVSSCEMTVREGQHVLKGQELGTFHYGGSSHCLLFRDGVELEGLPHPGNVSLTHVNNVPVGGRLAVVKGRKQKRGV</sequence>
<dbReference type="GO" id="GO:0006646">
    <property type="term" value="P:phosphatidylethanolamine biosynthetic process"/>
    <property type="evidence" value="ECO:0007669"/>
    <property type="project" value="TreeGrafter"/>
</dbReference>
<dbReference type="GO" id="GO:0005739">
    <property type="term" value="C:mitochondrion"/>
    <property type="evidence" value="ECO:0007669"/>
    <property type="project" value="TreeGrafter"/>
</dbReference>
<keyword evidence="2" id="KW-0456">Lyase</keyword>
<dbReference type="OrthoDB" id="5973539at2759"/>
<reference evidence="5 6" key="2">
    <citation type="journal article" date="2017" name="Sci. Rep.">
        <title>Ant-infecting Ophiocordyceps genomes reveal a high diversity of potential behavioral manipulation genes and a possible major role for enterotoxins.</title>
        <authorList>
            <person name="de Bekker C."/>
            <person name="Ohm R.A."/>
            <person name="Evans H.C."/>
            <person name="Brachmann A."/>
            <person name="Hughes D.P."/>
        </authorList>
    </citation>
    <scope>NUCLEOTIDE SEQUENCE [LARGE SCALE GENOMIC DNA]</scope>
    <source>
        <strain evidence="5 6">SC16a</strain>
    </source>
</reference>
<organism evidence="5 6">
    <name type="scientific">Ophiocordyceps unilateralis</name>
    <name type="common">Zombie-ant fungus</name>
    <name type="synonym">Torrubia unilateralis</name>
    <dbReference type="NCBI Taxonomy" id="268505"/>
    <lineage>
        <taxon>Eukaryota</taxon>
        <taxon>Fungi</taxon>
        <taxon>Dikarya</taxon>
        <taxon>Ascomycota</taxon>
        <taxon>Pezizomycotina</taxon>
        <taxon>Sordariomycetes</taxon>
        <taxon>Hypocreomycetidae</taxon>
        <taxon>Hypocreales</taxon>
        <taxon>Ophiocordycipitaceae</taxon>
        <taxon>Ophiocordyceps</taxon>
    </lineage>
</organism>
<accession>A0A2A9PP65</accession>
<comment type="caution">
    <text evidence="5">The sequence shown here is derived from an EMBL/GenBank/DDBJ whole genome shotgun (WGS) entry which is preliminary data.</text>
</comment>
<dbReference type="InterPro" id="IPR022237">
    <property type="entry name" value="PsiD-like"/>
</dbReference>
<proteinExistence type="predicted"/>
<gene>
    <name evidence="5" type="ORF">XA68_12543</name>
</gene>
<dbReference type="Pfam" id="PF12588">
    <property type="entry name" value="PSDC"/>
    <property type="match status" value="1"/>
</dbReference>
<reference evidence="5 6" key="1">
    <citation type="journal article" date="2015" name="BMC Genomics">
        <title>Gene expression during zombie ant biting behavior reflects the complexity underlying fungal parasitic behavioral manipulation.</title>
        <authorList>
            <person name="de Bekker C."/>
            <person name="Ohm R.A."/>
            <person name="Loreto R.G."/>
            <person name="Sebastian A."/>
            <person name="Albert I."/>
            <person name="Merrow M."/>
            <person name="Brachmann A."/>
            <person name="Hughes D.P."/>
        </authorList>
    </citation>
    <scope>NUCLEOTIDE SEQUENCE [LARGE SCALE GENOMIC DNA]</scope>
    <source>
        <strain evidence="5 6">SC16a</strain>
    </source>
</reference>
<evidence type="ECO:0000259" key="4">
    <source>
        <dbReference type="Pfam" id="PF12588"/>
    </source>
</evidence>
<feature type="domain" description="L-tryptophan decarboxylase PsiD-like" evidence="4">
    <location>
        <begin position="75"/>
        <end position="205"/>
    </location>
</feature>
<dbReference type="AlphaFoldDB" id="A0A2A9PP65"/>
<keyword evidence="1" id="KW-0210">Decarboxylase</keyword>
<protein>
    <recommendedName>
        <fullName evidence="4">L-tryptophan decarboxylase PsiD-like domain-containing protein</fullName>
    </recommendedName>
</protein>
<evidence type="ECO:0000256" key="1">
    <source>
        <dbReference type="ARBA" id="ARBA00022793"/>
    </source>
</evidence>
<evidence type="ECO:0000256" key="3">
    <source>
        <dbReference type="SAM" id="SignalP"/>
    </source>
</evidence>
<evidence type="ECO:0000313" key="5">
    <source>
        <dbReference type="EMBL" id="PFH62672.1"/>
    </source>
</evidence>
<dbReference type="InterPro" id="IPR003817">
    <property type="entry name" value="PS_Dcarbxylase"/>
</dbReference>
<dbReference type="EMBL" id="LAZP02000021">
    <property type="protein sequence ID" value="PFH62672.1"/>
    <property type="molecule type" value="Genomic_DNA"/>
</dbReference>
<evidence type="ECO:0000256" key="2">
    <source>
        <dbReference type="ARBA" id="ARBA00023239"/>
    </source>
</evidence>